<sequence>MRRSTQNQHSSRALRTSRSQQHLLKFFRNSASPRVTQPNTNSLEHHIDNDSLHKVRTMLSSTRSLIWGGLLALASFATASPVATGPLPIAIRDSSPPSSLENRDYNTSSLLSPVVFIPPTIQQDLTSLLSPSALVILPSSPSFPQYTSRWSLNTRTNSPSYAVIVIPASERDVSLTIQYANAHSIPFLATTGTHGTWHGLSKLQGGMAIWTRNLTKMEFAADGNSATLGGGLRGNDVVPALWARGKQTTTGSCRCVSLLGPALGGGHGWLQGQYGLGADQILSARVVLANGTAVKASNTENSDLFWALRGAGHNFGVVTEVEYKLYDAVRPNWAYQSFTFTQDRLEDVYRVHNEVMKNQNQYVVYWSLWRLVPEVDAVNPILVSTVYYNGPASEALPYFAPFAALNPLDTTPVQTTDYPGLAAAAQFRVTDWACQPKTGATVYGMDVDTYDLPALRQSYNFLSQMIRTEPALSASMAYLEGYSLQAVQAVPYESTAFALRDRKLLYGFLVTYEGATNKTLDAQAQKWGEKIRNAAYGGVSRKYAYVNYAKGSETMQQMYGYEGWRQERLKQLKRKYDPRGRFSFYAGIKA</sequence>
<dbReference type="InterPro" id="IPR016167">
    <property type="entry name" value="FAD-bd_PCMH_sub1"/>
</dbReference>
<dbReference type="PANTHER" id="PTHR42973:SF9">
    <property type="entry name" value="FAD-BINDING PCMH-TYPE DOMAIN-CONTAINING PROTEIN-RELATED"/>
    <property type="match status" value="1"/>
</dbReference>
<dbReference type="GO" id="GO:0071949">
    <property type="term" value="F:FAD binding"/>
    <property type="evidence" value="ECO:0007669"/>
    <property type="project" value="InterPro"/>
</dbReference>
<feature type="domain" description="FAD-binding PCMH-type" evidence="7">
    <location>
        <begin position="156"/>
        <end position="328"/>
    </location>
</feature>
<reference evidence="8 9" key="1">
    <citation type="submission" date="2017-07" db="EMBL/GenBank/DDBJ databases">
        <title>Genome sequence of the Sordaria macrospora wild type strain R19027.</title>
        <authorList>
            <person name="Nowrousian M."/>
            <person name="Teichert I."/>
            <person name="Kueck U."/>
        </authorList>
    </citation>
    <scope>NUCLEOTIDE SEQUENCE [LARGE SCALE GENOMIC DNA]</scope>
    <source>
        <strain evidence="8 9">R19027</strain>
        <tissue evidence="8">Mycelium</tissue>
    </source>
</reference>
<organism evidence="8 9">
    <name type="scientific">Sordaria macrospora</name>
    <dbReference type="NCBI Taxonomy" id="5147"/>
    <lineage>
        <taxon>Eukaryota</taxon>
        <taxon>Fungi</taxon>
        <taxon>Dikarya</taxon>
        <taxon>Ascomycota</taxon>
        <taxon>Pezizomycotina</taxon>
        <taxon>Sordariomycetes</taxon>
        <taxon>Sordariomycetidae</taxon>
        <taxon>Sordariales</taxon>
        <taxon>Sordariaceae</taxon>
        <taxon>Sordaria</taxon>
    </lineage>
</organism>
<evidence type="ECO:0000256" key="6">
    <source>
        <dbReference type="SAM" id="Phobius"/>
    </source>
</evidence>
<dbReference type="Gene3D" id="3.40.462.20">
    <property type="match status" value="1"/>
</dbReference>
<keyword evidence="6" id="KW-0472">Membrane</keyword>
<dbReference type="Proteomes" id="UP000433876">
    <property type="component" value="Unassembled WGS sequence"/>
</dbReference>
<dbReference type="InterPro" id="IPR016166">
    <property type="entry name" value="FAD-bd_PCMH"/>
</dbReference>
<evidence type="ECO:0000313" key="9">
    <source>
        <dbReference type="Proteomes" id="UP000433876"/>
    </source>
</evidence>
<evidence type="ECO:0000259" key="7">
    <source>
        <dbReference type="PROSITE" id="PS51387"/>
    </source>
</evidence>
<evidence type="ECO:0000256" key="3">
    <source>
        <dbReference type="ARBA" id="ARBA00022630"/>
    </source>
</evidence>
<name>A0A8S8ZP09_SORMA</name>
<evidence type="ECO:0000256" key="1">
    <source>
        <dbReference type="ARBA" id="ARBA00001974"/>
    </source>
</evidence>
<dbReference type="Gene3D" id="3.30.43.10">
    <property type="entry name" value="Uridine Diphospho-n-acetylenolpyruvylglucosamine Reductase, domain 2"/>
    <property type="match status" value="1"/>
</dbReference>
<dbReference type="PANTHER" id="PTHR42973">
    <property type="entry name" value="BINDING OXIDOREDUCTASE, PUTATIVE (AFU_ORTHOLOGUE AFUA_1G17690)-RELATED"/>
    <property type="match status" value="1"/>
</dbReference>
<proteinExistence type="inferred from homology"/>
<feature type="transmembrane region" description="Helical" evidence="6">
    <location>
        <begin position="64"/>
        <end position="83"/>
    </location>
</feature>
<protein>
    <recommendedName>
        <fullName evidence="7">FAD-binding PCMH-type domain-containing protein</fullName>
    </recommendedName>
</protein>
<keyword evidence="6" id="KW-1133">Transmembrane helix</keyword>
<comment type="caution">
    <text evidence="8">The sequence shown here is derived from an EMBL/GenBank/DDBJ whole genome shotgun (WGS) entry which is preliminary data.</text>
</comment>
<evidence type="ECO:0000256" key="2">
    <source>
        <dbReference type="ARBA" id="ARBA00005466"/>
    </source>
</evidence>
<dbReference type="AlphaFoldDB" id="A0A8S8ZP09"/>
<dbReference type="InterPro" id="IPR006094">
    <property type="entry name" value="Oxid_FAD_bind_N"/>
</dbReference>
<dbReference type="InterPro" id="IPR050416">
    <property type="entry name" value="FAD-linked_Oxidoreductase"/>
</dbReference>
<gene>
    <name evidence="8" type="ORF">SMACR_08927</name>
</gene>
<dbReference type="Pfam" id="PF01565">
    <property type="entry name" value="FAD_binding_4"/>
    <property type="match status" value="1"/>
</dbReference>
<dbReference type="GO" id="GO:0016491">
    <property type="term" value="F:oxidoreductase activity"/>
    <property type="evidence" value="ECO:0007669"/>
    <property type="project" value="UniProtKB-KW"/>
</dbReference>
<dbReference type="SUPFAM" id="SSF56176">
    <property type="entry name" value="FAD-binding/transporter-associated domain-like"/>
    <property type="match status" value="1"/>
</dbReference>
<keyword evidence="4" id="KW-0274">FAD</keyword>
<dbReference type="InterPro" id="IPR036318">
    <property type="entry name" value="FAD-bd_PCMH-like_sf"/>
</dbReference>
<dbReference type="VEuPathDB" id="FungiDB:SMAC_08927"/>
<evidence type="ECO:0000313" key="8">
    <source>
        <dbReference type="EMBL" id="KAA8631108.1"/>
    </source>
</evidence>
<keyword evidence="3" id="KW-0285">Flavoprotein</keyword>
<dbReference type="EMBL" id="NMPR01000086">
    <property type="protein sequence ID" value="KAA8631108.1"/>
    <property type="molecule type" value="Genomic_DNA"/>
</dbReference>
<dbReference type="InterPro" id="IPR016169">
    <property type="entry name" value="FAD-bd_PCMH_sub2"/>
</dbReference>
<comment type="cofactor">
    <cofactor evidence="1">
        <name>FAD</name>
        <dbReference type="ChEBI" id="CHEBI:57692"/>
    </cofactor>
</comment>
<keyword evidence="6" id="KW-0812">Transmembrane</keyword>
<dbReference type="Pfam" id="PF08031">
    <property type="entry name" value="BBE"/>
    <property type="match status" value="1"/>
</dbReference>
<comment type="similarity">
    <text evidence="2">Belongs to the oxygen-dependent FAD-linked oxidoreductase family.</text>
</comment>
<accession>A0A8S8ZP09</accession>
<dbReference type="Gene3D" id="3.30.465.10">
    <property type="match status" value="1"/>
</dbReference>
<evidence type="ECO:0000256" key="5">
    <source>
        <dbReference type="ARBA" id="ARBA00023002"/>
    </source>
</evidence>
<dbReference type="PROSITE" id="PS51387">
    <property type="entry name" value="FAD_PCMH"/>
    <property type="match status" value="1"/>
</dbReference>
<keyword evidence="5" id="KW-0560">Oxidoreductase</keyword>
<dbReference type="InterPro" id="IPR012951">
    <property type="entry name" value="BBE"/>
</dbReference>
<evidence type="ECO:0000256" key="4">
    <source>
        <dbReference type="ARBA" id="ARBA00022827"/>
    </source>
</evidence>